<evidence type="ECO:0000256" key="11">
    <source>
        <dbReference type="ARBA" id="ARBA00066744"/>
    </source>
</evidence>
<accession>A0A172T143</accession>
<dbReference type="InterPro" id="IPR000795">
    <property type="entry name" value="T_Tr_GTP-bd_dom"/>
</dbReference>
<evidence type="ECO:0000313" key="15">
    <source>
        <dbReference type="EMBL" id="HGQ76776.1"/>
    </source>
</evidence>
<dbReference type="InterPro" id="IPR035647">
    <property type="entry name" value="EFG_III/V"/>
</dbReference>
<protein>
    <recommendedName>
        <fullName evidence="11 12">Elongation factor 4</fullName>
        <shortName evidence="12">EF-4</shortName>
        <ecNumber evidence="11 12">3.6.5.n1</ecNumber>
    </recommendedName>
    <alternativeName>
        <fullName evidence="12">Ribosomal back-translocase LepA</fullName>
    </alternativeName>
</protein>
<comment type="catalytic activity">
    <reaction evidence="8 12">
        <text>GTP + H2O = GDP + phosphate + H(+)</text>
        <dbReference type="Rhea" id="RHEA:19669"/>
        <dbReference type="ChEBI" id="CHEBI:15377"/>
        <dbReference type="ChEBI" id="CHEBI:15378"/>
        <dbReference type="ChEBI" id="CHEBI:37565"/>
        <dbReference type="ChEBI" id="CHEBI:43474"/>
        <dbReference type="ChEBI" id="CHEBI:58189"/>
        <dbReference type="EC" id="3.6.5.n1"/>
    </reaction>
</comment>
<dbReference type="PROSITE" id="PS51722">
    <property type="entry name" value="G_TR_2"/>
    <property type="match status" value="1"/>
</dbReference>
<dbReference type="Gene3D" id="3.30.70.870">
    <property type="entry name" value="Elongation Factor G (Translational Gtpase), domain 3"/>
    <property type="match status" value="1"/>
</dbReference>
<dbReference type="InterPro" id="IPR006297">
    <property type="entry name" value="EF-4"/>
</dbReference>
<feature type="binding site" evidence="12">
    <location>
        <begin position="134"/>
        <end position="137"/>
    </location>
    <ligand>
        <name>GTP</name>
        <dbReference type="ChEBI" id="CHEBI:37565"/>
    </ligand>
</feature>
<evidence type="ECO:0000256" key="6">
    <source>
        <dbReference type="ARBA" id="ARBA00023134"/>
    </source>
</evidence>
<evidence type="ECO:0000313" key="14">
    <source>
        <dbReference type="EMBL" id="ANE40708.1"/>
    </source>
</evidence>
<dbReference type="Pfam" id="PF03144">
    <property type="entry name" value="GTP_EFTU_D2"/>
    <property type="match status" value="1"/>
</dbReference>
<keyword evidence="3 12" id="KW-0547">Nucleotide-binding</keyword>
<evidence type="ECO:0000256" key="12">
    <source>
        <dbReference type="HAMAP-Rule" id="MF_00071"/>
    </source>
</evidence>
<dbReference type="FunFam" id="3.30.70.870:FF:000004">
    <property type="entry name" value="Translation factor GUF1, mitochondrial"/>
    <property type="match status" value="1"/>
</dbReference>
<dbReference type="InterPro" id="IPR027417">
    <property type="entry name" value="P-loop_NTPase"/>
</dbReference>
<dbReference type="CDD" id="cd03709">
    <property type="entry name" value="lepA_C"/>
    <property type="match status" value="1"/>
</dbReference>
<dbReference type="CDD" id="cd03699">
    <property type="entry name" value="EF4_II"/>
    <property type="match status" value="1"/>
</dbReference>
<dbReference type="EMBL" id="CP011393">
    <property type="protein sequence ID" value="ANE40708.1"/>
    <property type="molecule type" value="Genomic_DNA"/>
</dbReference>
<evidence type="ECO:0000256" key="9">
    <source>
        <dbReference type="ARBA" id="ARBA00057626"/>
    </source>
</evidence>
<dbReference type="GO" id="GO:0003924">
    <property type="term" value="F:GTPase activity"/>
    <property type="evidence" value="ECO:0007669"/>
    <property type="project" value="UniProtKB-UniRule"/>
</dbReference>
<dbReference type="FunFam" id="2.40.30.10:FF:000015">
    <property type="entry name" value="Translation factor GUF1, mitochondrial"/>
    <property type="match status" value="1"/>
</dbReference>
<dbReference type="GO" id="GO:0005886">
    <property type="term" value="C:plasma membrane"/>
    <property type="evidence" value="ECO:0007669"/>
    <property type="project" value="UniProtKB-SubCell"/>
</dbReference>
<evidence type="ECO:0000256" key="10">
    <source>
        <dbReference type="ARBA" id="ARBA00061052"/>
    </source>
</evidence>
<dbReference type="GO" id="GO:0043022">
    <property type="term" value="F:ribosome binding"/>
    <property type="evidence" value="ECO:0007669"/>
    <property type="project" value="UniProtKB-UniRule"/>
</dbReference>
<dbReference type="SUPFAM" id="SSF52540">
    <property type="entry name" value="P-loop containing nucleoside triphosphate hydrolases"/>
    <property type="match status" value="1"/>
</dbReference>
<evidence type="ECO:0000256" key="5">
    <source>
        <dbReference type="ARBA" id="ARBA00022917"/>
    </source>
</evidence>
<comment type="similarity">
    <text evidence="10">Belongs to the GTP-binding elongation factor family. LepA subfamily.</text>
</comment>
<dbReference type="Gene3D" id="3.40.50.300">
    <property type="entry name" value="P-loop containing nucleotide triphosphate hydrolases"/>
    <property type="match status" value="1"/>
</dbReference>
<dbReference type="PANTHER" id="PTHR43512">
    <property type="entry name" value="TRANSLATION FACTOR GUF1-RELATED"/>
    <property type="match status" value="1"/>
</dbReference>
<evidence type="ECO:0000256" key="4">
    <source>
        <dbReference type="ARBA" id="ARBA00022801"/>
    </source>
</evidence>
<keyword evidence="15" id="KW-0251">Elongation factor</keyword>
<dbReference type="HAMAP" id="MF_00071">
    <property type="entry name" value="LepA"/>
    <property type="match status" value="1"/>
</dbReference>
<dbReference type="CDD" id="cd01890">
    <property type="entry name" value="LepA"/>
    <property type="match status" value="1"/>
</dbReference>
<dbReference type="InterPro" id="IPR013842">
    <property type="entry name" value="LepA_CTD"/>
</dbReference>
<dbReference type="InterPro" id="IPR005225">
    <property type="entry name" value="Small_GTP-bd"/>
</dbReference>
<dbReference type="CDD" id="cd16260">
    <property type="entry name" value="EF4_III"/>
    <property type="match status" value="1"/>
</dbReference>
<organism evidence="14 16">
    <name type="scientific">Fervidobacterium pennivorans</name>
    <dbReference type="NCBI Taxonomy" id="93466"/>
    <lineage>
        <taxon>Bacteria</taxon>
        <taxon>Thermotogati</taxon>
        <taxon>Thermotogota</taxon>
        <taxon>Thermotogae</taxon>
        <taxon>Thermotogales</taxon>
        <taxon>Fervidobacteriaceae</taxon>
        <taxon>Fervidobacterium</taxon>
    </lineage>
</organism>
<dbReference type="KEGG" id="fng:JM64_00715"/>
<evidence type="ECO:0000256" key="2">
    <source>
        <dbReference type="ARBA" id="ARBA00022475"/>
    </source>
</evidence>
<dbReference type="SMART" id="SM00838">
    <property type="entry name" value="EFG_C"/>
    <property type="match status" value="1"/>
</dbReference>
<keyword evidence="4 12" id="KW-0378">Hydrolase</keyword>
<dbReference type="EMBL" id="DTBH01000056">
    <property type="protein sequence ID" value="HGQ76776.1"/>
    <property type="molecule type" value="Genomic_DNA"/>
</dbReference>
<keyword evidence="7 12" id="KW-0472">Membrane</keyword>
<comment type="subcellular location">
    <subcellularLocation>
        <location evidence="12">Cell membrane</location>
        <topology evidence="12">Peripheral membrane protein</topology>
        <orientation evidence="12">Cytoplasmic side</orientation>
    </subcellularLocation>
</comment>
<evidence type="ECO:0000259" key="13">
    <source>
        <dbReference type="PROSITE" id="PS51722"/>
    </source>
</evidence>
<dbReference type="PRINTS" id="PR00315">
    <property type="entry name" value="ELONGATNFCT"/>
</dbReference>
<dbReference type="GO" id="GO:0003746">
    <property type="term" value="F:translation elongation factor activity"/>
    <property type="evidence" value="ECO:0007669"/>
    <property type="project" value="UniProtKB-UniRule"/>
</dbReference>
<dbReference type="InterPro" id="IPR004161">
    <property type="entry name" value="EFTu-like_2"/>
</dbReference>
<dbReference type="InterPro" id="IPR038363">
    <property type="entry name" value="LepA_C_sf"/>
</dbReference>
<keyword evidence="2 12" id="KW-1003">Cell membrane</keyword>
<dbReference type="NCBIfam" id="TIGR01393">
    <property type="entry name" value="lepA"/>
    <property type="match status" value="1"/>
</dbReference>
<comment type="similarity">
    <text evidence="1 12">Belongs to the TRAFAC class translation factor GTPase superfamily. Classic translation factor GTPase family. LepA subfamily.</text>
</comment>
<dbReference type="PATRIC" id="fig|93466.3.peg.141"/>
<dbReference type="Pfam" id="PF06421">
    <property type="entry name" value="LepA_C"/>
    <property type="match status" value="1"/>
</dbReference>
<comment type="function">
    <text evidence="9 12">Required for accurate and efficient protein synthesis under certain stress conditions. May act as a fidelity factor of the translation reaction, by catalyzing a one-codon backward translocation of tRNAs on improperly translocated ribosomes. Back-translocation proceeds from a post-translocation (POST) complex to a pre-translocation (PRE) complex, thus giving elongation factor G a second chance to translocate the tRNAs correctly. Binds to ribosomes in a GTP-dependent manner.</text>
</comment>
<name>A0A172T143_FERPE</name>
<dbReference type="FunFam" id="3.30.70.2570:FF:000001">
    <property type="entry name" value="Translation factor GUF1, mitochondrial"/>
    <property type="match status" value="1"/>
</dbReference>
<proteinExistence type="inferred from homology"/>
<dbReference type="Proteomes" id="UP000077096">
    <property type="component" value="Chromosome"/>
</dbReference>
<evidence type="ECO:0000313" key="16">
    <source>
        <dbReference type="Proteomes" id="UP000077096"/>
    </source>
</evidence>
<feature type="binding site" evidence="12">
    <location>
        <begin position="17"/>
        <end position="22"/>
    </location>
    <ligand>
        <name>GTP</name>
        <dbReference type="ChEBI" id="CHEBI:37565"/>
    </ligand>
</feature>
<dbReference type="PANTHER" id="PTHR43512:SF4">
    <property type="entry name" value="TRANSLATION FACTOR GUF1 HOMOLOG, CHLOROPLASTIC"/>
    <property type="match status" value="1"/>
</dbReference>
<evidence type="ECO:0000256" key="8">
    <source>
        <dbReference type="ARBA" id="ARBA00050293"/>
    </source>
</evidence>
<keyword evidence="5 12" id="KW-0648">Protein biosynthesis</keyword>
<gene>
    <name evidence="12 15" type="primary">lepA</name>
    <name evidence="15" type="ORF">ENU12_02390</name>
    <name evidence="14" type="ORF">JM64_00715</name>
</gene>
<dbReference type="GO" id="GO:0045727">
    <property type="term" value="P:positive regulation of translation"/>
    <property type="evidence" value="ECO:0007669"/>
    <property type="project" value="UniProtKB-UniRule"/>
</dbReference>
<dbReference type="Pfam" id="PF00009">
    <property type="entry name" value="GTP_EFTU"/>
    <property type="match status" value="1"/>
</dbReference>
<sequence>MRKVENVRNICIIAHIDHGKTTLTDRILEMTNAVEKRKMREQYLDSMDIERERGITIKSHPLRVFYKADDGNEYEINIVDTPGHVDFSYEVDRSMAAVEGAILLVDATQGVQAQTVANTYKALEHNLEIIPAVNKIDMPNANIEETVAEIEDLIGIPGEDVFRISAKEGIGVKELLEAVIKLVPAPKTADDGHLRALIFDAKYDKYRGAIAYVRVFDGEIKAGDKIMMMSSGEVYEVVEVGTFTPEMVPVDILKAGDIGYVVAGLKDVSKARIGDTITKPDNPAPEPLPGYKEVKPMVYAGMYPGLPEYYEELRKALEKYKLNDAALVFKPDHSPALGFGFRCGFLGLLHMDVVRERLEREFDMAVILTAPNVEYKVVTHSGEEIFINDPAKFPEEGEVREIYEPYVKLSIITPPEYLGKLMSLVQNEKRGTLVSTENAGHERVVMHFEVPLAEIIFDFFDKMKAVSRGYASMDYEFLEYRKSDLVKITIYVNKEPVDALSFVAHREKAYTIARKLVDKLAELIPQHQFEIPIQAKAGGRFIARSTVKALRKDVLAKCYGGDVTRKMKLLEKQKEGKKKLREIGNVTIPQEAFLAMLRIGEEEE</sequence>
<dbReference type="FunFam" id="3.40.50.300:FF:000078">
    <property type="entry name" value="Elongation factor 4"/>
    <property type="match status" value="1"/>
</dbReference>
<dbReference type="SUPFAM" id="SSF54980">
    <property type="entry name" value="EF-G C-terminal domain-like"/>
    <property type="match status" value="2"/>
</dbReference>
<evidence type="ECO:0000256" key="1">
    <source>
        <dbReference type="ARBA" id="ARBA00005454"/>
    </source>
</evidence>
<feature type="domain" description="Tr-type G" evidence="13">
    <location>
        <begin position="5"/>
        <end position="187"/>
    </location>
</feature>
<dbReference type="OrthoDB" id="9804431at2"/>
<dbReference type="GO" id="GO:0005525">
    <property type="term" value="F:GTP binding"/>
    <property type="evidence" value="ECO:0007669"/>
    <property type="project" value="UniProtKB-UniRule"/>
</dbReference>
<dbReference type="NCBIfam" id="TIGR00231">
    <property type="entry name" value="small_GTP"/>
    <property type="match status" value="1"/>
</dbReference>
<dbReference type="AlphaFoldDB" id="A0A172T143"/>
<dbReference type="Pfam" id="PF00679">
    <property type="entry name" value="EFG_C"/>
    <property type="match status" value="1"/>
</dbReference>
<dbReference type="EC" id="3.6.5.n1" evidence="11 12"/>
<dbReference type="Gene3D" id="3.30.70.240">
    <property type="match status" value="1"/>
</dbReference>
<dbReference type="FunFam" id="3.30.70.240:FF:000007">
    <property type="entry name" value="Translation factor GUF1, mitochondrial"/>
    <property type="match status" value="1"/>
</dbReference>
<evidence type="ECO:0000256" key="3">
    <source>
        <dbReference type="ARBA" id="ARBA00022741"/>
    </source>
</evidence>
<reference evidence="15" key="2">
    <citation type="journal article" date="2020" name="mSystems">
        <title>Genome- and Community-Level Interaction Insights into Carbon Utilization and Element Cycling Functions of Hydrothermarchaeota in Hydrothermal Sediment.</title>
        <authorList>
            <person name="Zhou Z."/>
            <person name="Liu Y."/>
            <person name="Xu W."/>
            <person name="Pan J."/>
            <person name="Luo Z.H."/>
            <person name="Li M."/>
        </authorList>
    </citation>
    <scope>NUCLEOTIDE SEQUENCE [LARGE SCALE GENOMIC DNA]</scope>
    <source>
        <strain evidence="15">SpSt-640</strain>
    </source>
</reference>
<dbReference type="InterPro" id="IPR000640">
    <property type="entry name" value="EFG_V-like"/>
</dbReference>
<keyword evidence="6 12" id="KW-0342">GTP-binding</keyword>
<evidence type="ECO:0000256" key="7">
    <source>
        <dbReference type="ARBA" id="ARBA00023136"/>
    </source>
</evidence>
<dbReference type="Gene3D" id="2.40.30.10">
    <property type="entry name" value="Translation factors"/>
    <property type="match status" value="1"/>
</dbReference>
<dbReference type="Gene3D" id="3.30.70.2570">
    <property type="entry name" value="Elongation factor 4, C-terminal domain"/>
    <property type="match status" value="1"/>
</dbReference>
<dbReference type="InterPro" id="IPR035654">
    <property type="entry name" value="LepA_IV"/>
</dbReference>
<reference evidence="14 16" key="1">
    <citation type="submission" date="2014-08" db="EMBL/GenBank/DDBJ databases">
        <title>Fervidobacterium pennivorans DYC genome.</title>
        <authorList>
            <person name="Wushke S."/>
        </authorList>
    </citation>
    <scope>NUCLEOTIDE SEQUENCE [LARGE SCALE GENOMIC DNA]</scope>
    <source>
        <strain evidence="14 16">DYC</strain>
    </source>
</reference>